<name>A0AAV7ITZ7_COTGL</name>
<proteinExistence type="predicted"/>
<protein>
    <submittedName>
        <fullName evidence="1">Uncharacterized protein</fullName>
    </submittedName>
</protein>
<comment type="caution">
    <text evidence="1">The sequence shown here is derived from an EMBL/GenBank/DDBJ whole genome shotgun (WGS) entry which is preliminary data.</text>
</comment>
<keyword evidence="2" id="KW-1185">Reference proteome</keyword>
<accession>A0AAV7ITZ7</accession>
<organism evidence="1 2">
    <name type="scientific">Cotesia glomerata</name>
    <name type="common">Lepidopteran parasitic wasp</name>
    <name type="synonym">Apanteles glomeratus</name>
    <dbReference type="NCBI Taxonomy" id="32391"/>
    <lineage>
        <taxon>Eukaryota</taxon>
        <taxon>Metazoa</taxon>
        <taxon>Ecdysozoa</taxon>
        <taxon>Arthropoda</taxon>
        <taxon>Hexapoda</taxon>
        <taxon>Insecta</taxon>
        <taxon>Pterygota</taxon>
        <taxon>Neoptera</taxon>
        <taxon>Endopterygota</taxon>
        <taxon>Hymenoptera</taxon>
        <taxon>Apocrita</taxon>
        <taxon>Ichneumonoidea</taxon>
        <taxon>Braconidae</taxon>
        <taxon>Microgastrinae</taxon>
        <taxon>Cotesia</taxon>
    </lineage>
</organism>
<dbReference type="EMBL" id="JAHXZJ010000758">
    <property type="protein sequence ID" value="KAH0556527.1"/>
    <property type="molecule type" value="Genomic_DNA"/>
</dbReference>
<dbReference type="AlphaFoldDB" id="A0AAV7ITZ7"/>
<evidence type="ECO:0000313" key="2">
    <source>
        <dbReference type="Proteomes" id="UP000826195"/>
    </source>
</evidence>
<sequence>MRSAHSFCICLHRIAADNYLSTFYNTVDILHTVSKRPKFLFLLRPSIHNSFKTKLSTSVNTTLVSFLPA</sequence>
<evidence type="ECO:0000313" key="1">
    <source>
        <dbReference type="EMBL" id="KAH0556527.1"/>
    </source>
</evidence>
<dbReference type="Proteomes" id="UP000826195">
    <property type="component" value="Unassembled WGS sequence"/>
</dbReference>
<gene>
    <name evidence="1" type="ORF">KQX54_001050</name>
</gene>
<reference evidence="1 2" key="1">
    <citation type="journal article" date="2021" name="J. Hered.">
        <title>A chromosome-level genome assembly of the parasitoid wasp, Cotesia glomerata (Hymenoptera: Braconidae).</title>
        <authorList>
            <person name="Pinto B.J."/>
            <person name="Weis J.J."/>
            <person name="Gamble T."/>
            <person name="Ode P.J."/>
            <person name="Paul R."/>
            <person name="Zaspel J.M."/>
        </authorList>
    </citation>
    <scope>NUCLEOTIDE SEQUENCE [LARGE SCALE GENOMIC DNA]</scope>
    <source>
        <strain evidence="1">CgM1</strain>
    </source>
</reference>